<dbReference type="EMBL" id="FLUQ01000001">
    <property type="protein sequence ID" value="SBW01195.1"/>
    <property type="molecule type" value="Genomic_DNA"/>
</dbReference>
<evidence type="ECO:0000256" key="1">
    <source>
        <dbReference type="ARBA" id="ARBA00004651"/>
    </source>
</evidence>
<dbReference type="InterPro" id="IPR032816">
    <property type="entry name" value="VTT_dom"/>
</dbReference>
<keyword evidence="5 7" id="KW-1133">Transmembrane helix</keyword>
<evidence type="ECO:0000256" key="4">
    <source>
        <dbReference type="ARBA" id="ARBA00022692"/>
    </source>
</evidence>
<keyword evidence="6 7" id="KW-0472">Membrane</keyword>
<feature type="transmembrane region" description="Helical" evidence="7">
    <location>
        <begin position="161"/>
        <end position="183"/>
    </location>
</feature>
<evidence type="ECO:0000256" key="2">
    <source>
        <dbReference type="ARBA" id="ARBA00010792"/>
    </source>
</evidence>
<keyword evidence="4 7" id="KW-0812">Transmembrane</keyword>
<dbReference type="NCBIfam" id="NF008102">
    <property type="entry name" value="PRK10847.1"/>
    <property type="match status" value="1"/>
</dbReference>
<comment type="similarity">
    <text evidence="2 7">Belongs to the DedA family.</text>
</comment>
<dbReference type="Pfam" id="PF09335">
    <property type="entry name" value="VTT_dom"/>
    <property type="match status" value="1"/>
</dbReference>
<comment type="subcellular location">
    <subcellularLocation>
        <location evidence="1 7">Cell membrane</location>
        <topology evidence="1 7">Multi-pass membrane protein</topology>
    </subcellularLocation>
</comment>
<feature type="domain" description="VTT" evidence="8">
    <location>
        <begin position="57"/>
        <end position="181"/>
    </location>
</feature>
<proteinExistence type="inferred from homology"/>
<evidence type="ECO:0000313" key="9">
    <source>
        <dbReference type="EMBL" id="SBW01195.1"/>
    </source>
</evidence>
<evidence type="ECO:0000259" key="8">
    <source>
        <dbReference type="Pfam" id="PF09335"/>
    </source>
</evidence>
<sequence>MAEFFTMFADMFSQLVSFVLHIDKHLFELVDAYGVFIYCILFFIVFCETGLVVTPFLPGDSLLFASGTLAGAGRMDLLLVMGTMLAAAILGDAVNYHVGKFIGPPVFEKNYRLLNKKHLRQAQEFYERHGGKAIIMARFVPIVRTFAPFVAGVATMHPGRFFLFNITGAVLWVCLLVPAGYFLANNDFVRNNFSLMIYAIILISVLPIVFEFVRAKIRSAKEAKNGNGA</sequence>
<feature type="transmembrane region" description="Helical" evidence="7">
    <location>
        <begin position="35"/>
        <end position="57"/>
    </location>
</feature>
<dbReference type="GO" id="GO:0005886">
    <property type="term" value="C:plasma membrane"/>
    <property type="evidence" value="ECO:0007669"/>
    <property type="project" value="UniProtKB-SubCell"/>
</dbReference>
<evidence type="ECO:0000256" key="6">
    <source>
        <dbReference type="ARBA" id="ARBA00023136"/>
    </source>
</evidence>
<evidence type="ECO:0000256" key="5">
    <source>
        <dbReference type="ARBA" id="ARBA00022989"/>
    </source>
</evidence>
<gene>
    <name evidence="9" type="primary">dedA</name>
    <name evidence="9" type="ORF">KL86DPRO_11915</name>
</gene>
<dbReference type="InterPro" id="IPR058127">
    <property type="entry name" value="DedA"/>
</dbReference>
<reference evidence="9" key="1">
    <citation type="submission" date="2016-04" db="EMBL/GenBank/DDBJ databases">
        <authorList>
            <person name="Evans L.H."/>
            <person name="Alamgir A."/>
            <person name="Owens N."/>
            <person name="Weber N.D."/>
            <person name="Virtaneva K."/>
            <person name="Barbian K."/>
            <person name="Babar A."/>
            <person name="Rosenke K."/>
        </authorList>
    </citation>
    <scope>NUCLEOTIDE SEQUENCE</scope>
    <source>
        <strain evidence="9">86</strain>
    </source>
</reference>
<dbReference type="InterPro" id="IPR032818">
    <property type="entry name" value="DedA-like"/>
</dbReference>
<evidence type="ECO:0000256" key="7">
    <source>
        <dbReference type="RuleBase" id="RU367016"/>
    </source>
</evidence>
<name>A0A212JPE5_9DELT</name>
<evidence type="ECO:0000256" key="3">
    <source>
        <dbReference type="ARBA" id="ARBA00022475"/>
    </source>
</evidence>
<protein>
    <recommendedName>
        <fullName evidence="8">VTT domain-containing protein</fullName>
    </recommendedName>
</protein>
<organism evidence="9">
    <name type="scientific">uncultured delta proteobacterium</name>
    <dbReference type="NCBI Taxonomy" id="34034"/>
    <lineage>
        <taxon>Bacteria</taxon>
        <taxon>Deltaproteobacteria</taxon>
        <taxon>environmental samples</taxon>
    </lineage>
</organism>
<keyword evidence="3 7" id="KW-1003">Cell membrane</keyword>
<dbReference type="PANTHER" id="PTHR30353">
    <property type="entry name" value="INNER MEMBRANE PROTEIN DEDA-RELATED"/>
    <property type="match status" value="1"/>
</dbReference>
<feature type="transmembrane region" description="Helical" evidence="7">
    <location>
        <begin position="77"/>
        <end position="98"/>
    </location>
</feature>
<feature type="transmembrane region" description="Helical" evidence="7">
    <location>
        <begin position="195"/>
        <end position="213"/>
    </location>
</feature>
<dbReference type="AlphaFoldDB" id="A0A212JPE5"/>
<accession>A0A212JPE5</accession>
<dbReference type="PANTHER" id="PTHR30353:SF0">
    <property type="entry name" value="TRANSMEMBRANE PROTEIN"/>
    <property type="match status" value="1"/>
</dbReference>